<keyword evidence="6" id="KW-1185">Reference proteome</keyword>
<comment type="caution">
    <text evidence="5">The sequence shown here is derived from an EMBL/GenBank/DDBJ whole genome shotgun (WGS) entry which is preliminary data.</text>
</comment>
<dbReference type="GO" id="GO:0005509">
    <property type="term" value="F:calcium ion binding"/>
    <property type="evidence" value="ECO:0007669"/>
    <property type="project" value="TreeGrafter"/>
</dbReference>
<keyword evidence="1" id="KW-0479">Metal-binding</keyword>
<evidence type="ECO:0000256" key="2">
    <source>
        <dbReference type="ARBA" id="ARBA00022837"/>
    </source>
</evidence>
<dbReference type="InterPro" id="IPR035892">
    <property type="entry name" value="C2_domain_sf"/>
</dbReference>
<dbReference type="PANTHER" id="PTHR45911">
    <property type="entry name" value="C2 DOMAIN-CONTAINING PROTEIN"/>
    <property type="match status" value="1"/>
</dbReference>
<sequence>MTTPIHIKVIEAKGLKSADIGGKSDPYYSVSINGVKPFFKSKTIKGTLDPVWNETHVLNCKNDQLNSAKIIVGISDWDRIGAHDLLGFIRINVSTLLSGEPLEKWYDCEGRKPGTKEKVVQQVQVQQQPMVMNQQQQQQPMMMNQQQQQQPMMMNQQQPMMMNQQQPMMMNQQPMMMGQQQPMMMGQQPMMMGQQPMMMGQQPMMMPQQPMMMPNQPMMMPNQTHISHKDKKKHKKEKKGLGKQLKKAWKNFGGSSS</sequence>
<accession>A0A9Q0RE16</accession>
<dbReference type="SMART" id="SM00239">
    <property type="entry name" value="C2"/>
    <property type="match status" value="1"/>
</dbReference>
<feature type="compositionally biased region" description="Basic residues" evidence="3">
    <location>
        <begin position="226"/>
        <end position="238"/>
    </location>
</feature>
<evidence type="ECO:0000313" key="6">
    <source>
        <dbReference type="Proteomes" id="UP001149090"/>
    </source>
</evidence>
<gene>
    <name evidence="5" type="ORF">M0811_07047</name>
</gene>
<protein>
    <submittedName>
        <fullName evidence="5">C2 domain-containing protein</fullName>
    </submittedName>
</protein>
<dbReference type="PANTHER" id="PTHR45911:SF4">
    <property type="entry name" value="MULTIPLE C2 AND TRANSMEMBRANE DOMAIN-CONTAINING PROTEIN"/>
    <property type="match status" value="1"/>
</dbReference>
<feature type="domain" description="C2" evidence="4">
    <location>
        <begin position="1"/>
        <end position="106"/>
    </location>
</feature>
<proteinExistence type="predicted"/>
<evidence type="ECO:0000256" key="3">
    <source>
        <dbReference type="SAM" id="MobiDB-lite"/>
    </source>
</evidence>
<evidence type="ECO:0000259" key="4">
    <source>
        <dbReference type="PROSITE" id="PS50004"/>
    </source>
</evidence>
<dbReference type="Gene3D" id="2.60.40.150">
    <property type="entry name" value="C2 domain"/>
    <property type="match status" value="1"/>
</dbReference>
<keyword evidence="2" id="KW-0106">Calcium</keyword>
<dbReference type="GO" id="GO:0016020">
    <property type="term" value="C:membrane"/>
    <property type="evidence" value="ECO:0007669"/>
    <property type="project" value="TreeGrafter"/>
</dbReference>
<dbReference type="SUPFAM" id="SSF49562">
    <property type="entry name" value="C2 domain (Calcium/lipid-binding domain, CaLB)"/>
    <property type="match status" value="1"/>
</dbReference>
<evidence type="ECO:0000313" key="5">
    <source>
        <dbReference type="EMBL" id="KAJ5076183.1"/>
    </source>
</evidence>
<dbReference type="PROSITE" id="PS50004">
    <property type="entry name" value="C2"/>
    <property type="match status" value="1"/>
</dbReference>
<dbReference type="Pfam" id="PF00168">
    <property type="entry name" value="C2"/>
    <property type="match status" value="1"/>
</dbReference>
<dbReference type="AlphaFoldDB" id="A0A9Q0RE16"/>
<dbReference type="OrthoDB" id="270970at2759"/>
<reference evidence="5" key="1">
    <citation type="submission" date="2022-10" db="EMBL/GenBank/DDBJ databases">
        <title>Novel sulphate-reducing endosymbionts in the free-living metamonad Anaeramoeba.</title>
        <authorList>
            <person name="Jerlstrom-Hultqvist J."/>
            <person name="Cepicka I."/>
            <person name="Gallot-Lavallee L."/>
            <person name="Salas-Leiva D."/>
            <person name="Curtis B.A."/>
            <person name="Zahonova K."/>
            <person name="Pipaliya S."/>
            <person name="Dacks J."/>
            <person name="Roger A.J."/>
        </authorList>
    </citation>
    <scope>NUCLEOTIDE SEQUENCE</scope>
    <source>
        <strain evidence="5">BMAN</strain>
    </source>
</reference>
<feature type="region of interest" description="Disordered" evidence="3">
    <location>
        <begin position="221"/>
        <end position="257"/>
    </location>
</feature>
<evidence type="ECO:0000256" key="1">
    <source>
        <dbReference type="ARBA" id="ARBA00022723"/>
    </source>
</evidence>
<dbReference type="InterPro" id="IPR000008">
    <property type="entry name" value="C2_dom"/>
</dbReference>
<organism evidence="5 6">
    <name type="scientific">Anaeramoeba ignava</name>
    <name type="common">Anaerobic marine amoeba</name>
    <dbReference type="NCBI Taxonomy" id="1746090"/>
    <lineage>
        <taxon>Eukaryota</taxon>
        <taxon>Metamonada</taxon>
        <taxon>Anaeramoebidae</taxon>
        <taxon>Anaeramoeba</taxon>
    </lineage>
</organism>
<dbReference type="Proteomes" id="UP001149090">
    <property type="component" value="Unassembled WGS sequence"/>
</dbReference>
<name>A0A9Q0RE16_ANAIG</name>
<dbReference type="EMBL" id="JAPDFW010000063">
    <property type="protein sequence ID" value="KAJ5076183.1"/>
    <property type="molecule type" value="Genomic_DNA"/>
</dbReference>